<dbReference type="Gene3D" id="3.30.565.10">
    <property type="entry name" value="Histidine kinase-like ATPase, C-terminal domain"/>
    <property type="match status" value="1"/>
</dbReference>
<evidence type="ECO:0000259" key="9">
    <source>
        <dbReference type="PROSITE" id="PS50110"/>
    </source>
</evidence>
<feature type="transmembrane region" description="Helical" evidence="7">
    <location>
        <begin position="318"/>
        <end position="341"/>
    </location>
</feature>
<dbReference type="SMART" id="SM00448">
    <property type="entry name" value="REC"/>
    <property type="match status" value="1"/>
</dbReference>
<dbReference type="PROSITE" id="PS50110">
    <property type="entry name" value="RESPONSE_REGULATORY"/>
    <property type="match status" value="1"/>
</dbReference>
<evidence type="ECO:0000313" key="10">
    <source>
        <dbReference type="EMBL" id="MBA6153526.1"/>
    </source>
</evidence>
<keyword evidence="3 6" id="KW-0597">Phosphoprotein</keyword>
<evidence type="ECO:0000256" key="2">
    <source>
        <dbReference type="ARBA" id="ARBA00012438"/>
    </source>
</evidence>
<dbReference type="InterPro" id="IPR011006">
    <property type="entry name" value="CheY-like_superfamily"/>
</dbReference>
<dbReference type="Gene3D" id="3.40.50.2300">
    <property type="match status" value="1"/>
</dbReference>
<dbReference type="GO" id="GO:0000155">
    <property type="term" value="F:phosphorelay sensor kinase activity"/>
    <property type="evidence" value="ECO:0007669"/>
    <property type="project" value="InterPro"/>
</dbReference>
<dbReference type="InterPro" id="IPR011990">
    <property type="entry name" value="TPR-like_helical_dom_sf"/>
</dbReference>
<dbReference type="EMBL" id="JACGLT010000009">
    <property type="protein sequence ID" value="MBA6153526.1"/>
    <property type="molecule type" value="Genomic_DNA"/>
</dbReference>
<dbReference type="SMART" id="SM00387">
    <property type="entry name" value="HATPase_c"/>
    <property type="match status" value="1"/>
</dbReference>
<dbReference type="InterPro" id="IPR036890">
    <property type="entry name" value="HATPase_C_sf"/>
</dbReference>
<dbReference type="Proteomes" id="UP000541857">
    <property type="component" value="Unassembled WGS sequence"/>
</dbReference>
<evidence type="ECO:0000256" key="7">
    <source>
        <dbReference type="SAM" id="Phobius"/>
    </source>
</evidence>
<keyword evidence="4" id="KW-0808">Transferase</keyword>
<dbReference type="PANTHER" id="PTHR43047">
    <property type="entry name" value="TWO-COMPONENT HISTIDINE PROTEIN KINASE"/>
    <property type="match status" value="1"/>
</dbReference>
<gene>
    <name evidence="10" type="ORF">H3Z82_12385</name>
</gene>
<dbReference type="PANTHER" id="PTHR43047:SF64">
    <property type="entry name" value="HISTIDINE KINASE CONTAINING CHEY-HOMOLOGOUS RECEIVER DOMAIN AND PAS DOMAIN-RELATED"/>
    <property type="match status" value="1"/>
</dbReference>
<organism evidence="10 11">
    <name type="scientific">Gelidibacter maritimus</name>
    <dbReference type="NCBI Taxonomy" id="2761487"/>
    <lineage>
        <taxon>Bacteria</taxon>
        <taxon>Pseudomonadati</taxon>
        <taxon>Bacteroidota</taxon>
        <taxon>Flavobacteriia</taxon>
        <taxon>Flavobacteriales</taxon>
        <taxon>Flavobacteriaceae</taxon>
        <taxon>Gelidibacter</taxon>
    </lineage>
</organism>
<dbReference type="SUPFAM" id="SSF47384">
    <property type="entry name" value="Homodimeric domain of signal transducing histidine kinase"/>
    <property type="match status" value="1"/>
</dbReference>
<dbReference type="Gene3D" id="1.10.287.130">
    <property type="match status" value="1"/>
</dbReference>
<dbReference type="SUPFAM" id="SSF52172">
    <property type="entry name" value="CheY-like"/>
    <property type="match status" value="1"/>
</dbReference>
<reference evidence="10 11" key="1">
    <citation type="submission" date="2020-07" db="EMBL/GenBank/DDBJ databases">
        <title>Bacterium isolated from marine sediment.</title>
        <authorList>
            <person name="Shang D."/>
        </authorList>
    </citation>
    <scope>NUCLEOTIDE SEQUENCE [LARGE SCALE GENOMIC DNA]</scope>
    <source>
        <strain evidence="10 11">F6074</strain>
    </source>
</reference>
<dbReference type="SUPFAM" id="SSF55874">
    <property type="entry name" value="ATPase domain of HSP90 chaperone/DNA topoisomerase II/histidine kinase"/>
    <property type="match status" value="1"/>
</dbReference>
<name>A0A7W2M6C4_9FLAO</name>
<sequence length="737" mass="85027">MNLLKSFLILIATVHISDFGYSQSTINQNSVTERLKHSINATDSIYQKTLLLNEEIAHAKSNHLPLSLANTLRTLGDVYSSIESHETAALHYTKAYRIYDSLKKPQEIDDILTVLAHTYVDGKKYEKFDSLIPIALRHSKQLNSINHFYNLESKVRRNYFVKQYDLALRYSEIGLQQLDKFEFSTEKNKKEKINLVEVFRYYQSLALINLKQYDKGYELLFKLNPEEFQVKGNDHLAALSQTATLNYYKFRYYNEREKQLDSATKYLLISDSLKYIAIKKFQERLSDNGNLIYKIISTEKQLQLANVKREHHRVTSNAFLMSTIILSLLLTVLATFFYYYYNNRKRIKTINLRLKESNRKLKIIDKERLEFFSILSHELRTPIYGINGLATLIDQEKNPKKSKTYLNALLSSSHYISVLIDNVLQISTVKFEKKSLHLKPTNILELIKRVSSSIKISADQKGLKLYTNIEKTNWGESLLVDNVVLSQILINLTYNAIRYTSKGFVAINITEQRRTDTHVNLLFEIKDSGIGIKNKHRDLIFNAFENKTFLEKNSTGSGLGLYIVKTLLKSYDAEIKFLSKVNEGSTFYFDIDFEIAAASIQEQEEIESFTDVPSKILIVDDNTINLMVTKKNVEKIPGCFSETATHGREAICLVKDKDFDLVLMDINMPDMDGYEATKHIRLFNPDIPILALTALNSDETKSKAMACGMNHVITKPYDFEEFQSIVLKYCQTLQAQN</sequence>
<dbReference type="RefSeq" id="WP_182205822.1">
    <property type="nucleotide sequence ID" value="NZ_JACGLT010000009.1"/>
</dbReference>
<dbReference type="PROSITE" id="PS50109">
    <property type="entry name" value="HIS_KIN"/>
    <property type="match status" value="1"/>
</dbReference>
<dbReference type="CDD" id="cd17546">
    <property type="entry name" value="REC_hyHK_CKI1_RcsC-like"/>
    <property type="match status" value="1"/>
</dbReference>
<dbReference type="Pfam" id="PF02518">
    <property type="entry name" value="HATPase_c"/>
    <property type="match status" value="1"/>
</dbReference>
<comment type="caution">
    <text evidence="10">The sequence shown here is derived from an EMBL/GenBank/DDBJ whole genome shotgun (WGS) entry which is preliminary data.</text>
</comment>
<dbReference type="InterPro" id="IPR005467">
    <property type="entry name" value="His_kinase_dom"/>
</dbReference>
<keyword evidence="7" id="KW-0812">Transmembrane</keyword>
<dbReference type="Pfam" id="PF00072">
    <property type="entry name" value="Response_reg"/>
    <property type="match status" value="1"/>
</dbReference>
<evidence type="ECO:0000256" key="1">
    <source>
        <dbReference type="ARBA" id="ARBA00000085"/>
    </source>
</evidence>
<feature type="domain" description="Histidine kinase" evidence="8">
    <location>
        <begin position="374"/>
        <end position="595"/>
    </location>
</feature>
<accession>A0A7W2M6C4</accession>
<dbReference type="CDD" id="cd00082">
    <property type="entry name" value="HisKA"/>
    <property type="match status" value="1"/>
</dbReference>
<proteinExistence type="predicted"/>
<evidence type="ECO:0000259" key="8">
    <source>
        <dbReference type="PROSITE" id="PS50109"/>
    </source>
</evidence>
<dbReference type="Gene3D" id="1.25.40.10">
    <property type="entry name" value="Tetratricopeptide repeat domain"/>
    <property type="match status" value="1"/>
</dbReference>
<evidence type="ECO:0000256" key="5">
    <source>
        <dbReference type="ARBA" id="ARBA00022777"/>
    </source>
</evidence>
<feature type="domain" description="Response regulatory" evidence="9">
    <location>
        <begin position="615"/>
        <end position="730"/>
    </location>
</feature>
<protein>
    <recommendedName>
        <fullName evidence="2">histidine kinase</fullName>
        <ecNumber evidence="2">2.7.13.3</ecNumber>
    </recommendedName>
</protein>
<dbReference type="InterPro" id="IPR003594">
    <property type="entry name" value="HATPase_dom"/>
</dbReference>
<dbReference type="Pfam" id="PF00512">
    <property type="entry name" value="HisKA"/>
    <property type="match status" value="1"/>
</dbReference>
<dbReference type="InterPro" id="IPR004358">
    <property type="entry name" value="Sig_transdc_His_kin-like_C"/>
</dbReference>
<evidence type="ECO:0000256" key="3">
    <source>
        <dbReference type="ARBA" id="ARBA00022553"/>
    </source>
</evidence>
<feature type="modified residue" description="4-aspartylphosphate" evidence="6">
    <location>
        <position position="665"/>
    </location>
</feature>
<keyword evidence="7" id="KW-1133">Transmembrane helix</keyword>
<dbReference type="AlphaFoldDB" id="A0A7W2M6C4"/>
<keyword evidence="7" id="KW-0472">Membrane</keyword>
<dbReference type="PRINTS" id="PR00344">
    <property type="entry name" value="BCTRLSENSOR"/>
</dbReference>
<evidence type="ECO:0000256" key="6">
    <source>
        <dbReference type="PROSITE-ProRule" id="PRU00169"/>
    </source>
</evidence>
<keyword evidence="5" id="KW-0418">Kinase</keyword>
<dbReference type="InterPro" id="IPR036097">
    <property type="entry name" value="HisK_dim/P_sf"/>
</dbReference>
<dbReference type="InterPro" id="IPR003661">
    <property type="entry name" value="HisK_dim/P_dom"/>
</dbReference>
<dbReference type="SMART" id="SM00388">
    <property type="entry name" value="HisKA"/>
    <property type="match status" value="1"/>
</dbReference>
<dbReference type="InterPro" id="IPR001789">
    <property type="entry name" value="Sig_transdc_resp-reg_receiver"/>
</dbReference>
<keyword evidence="11" id="KW-1185">Reference proteome</keyword>
<evidence type="ECO:0000256" key="4">
    <source>
        <dbReference type="ARBA" id="ARBA00022679"/>
    </source>
</evidence>
<dbReference type="EC" id="2.7.13.3" evidence="2"/>
<evidence type="ECO:0000313" key="11">
    <source>
        <dbReference type="Proteomes" id="UP000541857"/>
    </source>
</evidence>
<comment type="catalytic activity">
    <reaction evidence="1">
        <text>ATP + protein L-histidine = ADP + protein N-phospho-L-histidine.</text>
        <dbReference type="EC" id="2.7.13.3"/>
    </reaction>
</comment>